<protein>
    <submittedName>
        <fullName evidence="2">Peptidase M15</fullName>
    </submittedName>
</protein>
<dbReference type="InterPro" id="IPR013230">
    <property type="entry name" value="Peptidase_M15A_C"/>
</dbReference>
<dbReference type="Proteomes" id="UP000036166">
    <property type="component" value="Unassembled WGS sequence"/>
</dbReference>
<dbReference type="AlphaFoldDB" id="A0A0J6CBY0"/>
<sequence length="113" mass="12997">MHPHSMHKTSARCALCELVKCLLQPLRIAYNKPIVVTSGYRSPEVNRLAGGVRSSQHVKGEAADCYVPDIYFLLDTLKKSGLPFDQAILYRKKHFLHLSYRVNGKQRRQVLYR</sequence>
<gene>
    <name evidence="2" type="ORF">ACM15_27025</name>
</gene>
<proteinExistence type="predicted"/>
<reference evidence="2 3" key="1">
    <citation type="submission" date="2015-06" db="EMBL/GenBank/DDBJ databases">
        <title>Draft Genome Sequence of Parabacteroides goldsteinii with Putative Novel Metallo-Beta-Lactamases Isolated from a Blood Culture from a Human Patient.</title>
        <authorList>
            <person name="Krogh T.J."/>
            <person name="Agergaard C.N."/>
            <person name="Moller-Jensen J."/>
            <person name="Justesen U.S."/>
        </authorList>
    </citation>
    <scope>NUCLEOTIDE SEQUENCE [LARGE SCALE GENOMIC DNA]</scope>
    <source>
        <strain evidence="2 3">910340</strain>
    </source>
</reference>
<dbReference type="SUPFAM" id="SSF55166">
    <property type="entry name" value="Hedgehog/DD-peptidase"/>
    <property type="match status" value="1"/>
</dbReference>
<evidence type="ECO:0000313" key="3">
    <source>
        <dbReference type="Proteomes" id="UP000036166"/>
    </source>
</evidence>
<dbReference type="Gene3D" id="3.30.1380.10">
    <property type="match status" value="1"/>
</dbReference>
<evidence type="ECO:0000313" key="2">
    <source>
        <dbReference type="EMBL" id="KMM30613.1"/>
    </source>
</evidence>
<accession>A0A0J6CBY0</accession>
<dbReference type="InterPro" id="IPR009045">
    <property type="entry name" value="Zn_M74/Hedgehog-like"/>
</dbReference>
<dbReference type="EMBL" id="LFJV01000189">
    <property type="protein sequence ID" value="KMM30613.1"/>
    <property type="molecule type" value="Genomic_DNA"/>
</dbReference>
<name>A0A0J6CBY0_9BACT</name>
<dbReference type="PATRIC" id="fig|328812.4.peg.1768"/>
<organism evidence="2 3">
    <name type="scientific">Parabacteroides goldsteinii</name>
    <dbReference type="NCBI Taxonomy" id="328812"/>
    <lineage>
        <taxon>Bacteria</taxon>
        <taxon>Pseudomonadati</taxon>
        <taxon>Bacteroidota</taxon>
        <taxon>Bacteroidia</taxon>
        <taxon>Bacteroidales</taxon>
        <taxon>Tannerellaceae</taxon>
        <taxon>Parabacteroides</taxon>
    </lineage>
</organism>
<comment type="caution">
    <text evidence="2">The sequence shown here is derived from an EMBL/GenBank/DDBJ whole genome shotgun (WGS) entry which is preliminary data.</text>
</comment>
<evidence type="ECO:0000259" key="1">
    <source>
        <dbReference type="Pfam" id="PF08291"/>
    </source>
</evidence>
<feature type="domain" description="Peptidase M15A C-terminal" evidence="1">
    <location>
        <begin position="22"/>
        <end position="98"/>
    </location>
</feature>
<dbReference type="Pfam" id="PF08291">
    <property type="entry name" value="Peptidase_M15_3"/>
    <property type="match status" value="1"/>
</dbReference>